<feature type="domain" description="CoA carboxyltransferase C-terminal" evidence="1">
    <location>
        <begin position="257"/>
        <end position="476"/>
    </location>
</feature>
<dbReference type="InterPro" id="IPR051047">
    <property type="entry name" value="AccD/PCCB"/>
</dbReference>
<dbReference type="InterPro" id="IPR029045">
    <property type="entry name" value="ClpP/crotonase-like_dom_sf"/>
</dbReference>
<reference evidence="2 3" key="1">
    <citation type="submission" date="2017-08" db="EMBL/GenBank/DDBJ databases">
        <title>Pusillimonas indicus sp. nov., a member of the family Alcaligenaceae isolated from surface seawater.</title>
        <authorList>
            <person name="Li J."/>
        </authorList>
    </citation>
    <scope>NUCLEOTIDE SEQUENCE [LARGE SCALE GENOMIC DNA]</scope>
    <source>
        <strain evidence="2 3">L52-1-41</strain>
    </source>
</reference>
<comment type="caution">
    <text evidence="2">The sequence shown here is derived from an EMBL/GenBank/DDBJ whole genome shotgun (WGS) entry which is preliminary data.</text>
</comment>
<protein>
    <recommendedName>
        <fullName evidence="1">CoA carboxyltransferase C-terminal domain-containing protein</fullName>
    </recommendedName>
</protein>
<dbReference type="InterPro" id="IPR011763">
    <property type="entry name" value="COA_CT_C"/>
</dbReference>
<dbReference type="PROSITE" id="PS50989">
    <property type="entry name" value="COA_CT_CTER"/>
    <property type="match status" value="1"/>
</dbReference>
<dbReference type="PANTHER" id="PTHR43842:SF2">
    <property type="entry name" value="PROPIONYL-COA CARBOXYLASE BETA CHAIN, MITOCHONDRIAL"/>
    <property type="match status" value="1"/>
</dbReference>
<dbReference type="EMBL" id="NQYH01000003">
    <property type="protein sequence ID" value="RIY41576.1"/>
    <property type="molecule type" value="Genomic_DNA"/>
</dbReference>
<proteinExistence type="predicted"/>
<evidence type="ECO:0000313" key="3">
    <source>
        <dbReference type="Proteomes" id="UP000266206"/>
    </source>
</evidence>
<evidence type="ECO:0000313" key="2">
    <source>
        <dbReference type="EMBL" id="RIY41576.1"/>
    </source>
</evidence>
<organism evidence="2 3">
    <name type="scientific">Neopusillimonas maritima</name>
    <dbReference type="NCBI Taxonomy" id="2026239"/>
    <lineage>
        <taxon>Bacteria</taxon>
        <taxon>Pseudomonadati</taxon>
        <taxon>Pseudomonadota</taxon>
        <taxon>Betaproteobacteria</taxon>
        <taxon>Burkholderiales</taxon>
        <taxon>Alcaligenaceae</taxon>
        <taxon>Neopusillimonas</taxon>
    </lineage>
</organism>
<dbReference type="Gene3D" id="3.90.226.10">
    <property type="entry name" value="2-enoyl-CoA Hydratase, Chain A, domain 1"/>
    <property type="match status" value="2"/>
</dbReference>
<sequence>MRRALTIGSKEWIMIDKNNEEDNVAVAASGADAGSRNALHAVRNLTMRERLSLLFDHDPSFIGENTDYLLTATGMAGGRRICAVSQDTQHLGNGMDAAAWRQVERATQHVQNENAPLVMVFDGTQTRLDGGIAAWSSLGRLAGTLAAHRALKVALVVGHNSGPNAFLAGLFDVVVMVRSGSSLTLTNADITNRVTHTSLNDDDLGGWKVHADESGVADLVFNNEVLALRAIKRLLRVGTTATSSATPKVESLGYCVGLDTLIPDDPTQSYDVTEALRQVSDTRAFYEVGAGVAHNMVTAFVPIGGYWAGVIANQNKTLAGALDNAACRKAARFVRLCNAMNVPIVTLVDTPGFVPGFEQESGGLAHTVADLLRRYAKSHVPKITVVMGKAYGAAGMALSSAATAAARVVAWDSASMGLAGPKGIEDLAPAQAQTLLPTLAAPHLLQHGALDAVLRPGDTRRWLGQELAALGHASDR</sequence>
<dbReference type="InterPro" id="IPR034733">
    <property type="entry name" value="AcCoA_carboxyl_beta"/>
</dbReference>
<dbReference type="Proteomes" id="UP000266206">
    <property type="component" value="Unassembled WGS sequence"/>
</dbReference>
<dbReference type="PANTHER" id="PTHR43842">
    <property type="entry name" value="PROPIONYL-COA CARBOXYLASE BETA CHAIN"/>
    <property type="match status" value="1"/>
</dbReference>
<dbReference type="AlphaFoldDB" id="A0A3A1YVK9"/>
<name>A0A3A1YVK9_9BURK</name>
<accession>A0A3A1YVK9</accession>
<dbReference type="GO" id="GO:0004658">
    <property type="term" value="F:propionyl-CoA carboxylase activity"/>
    <property type="evidence" value="ECO:0007669"/>
    <property type="project" value="TreeGrafter"/>
</dbReference>
<dbReference type="SUPFAM" id="SSF52096">
    <property type="entry name" value="ClpP/crotonase"/>
    <property type="match status" value="2"/>
</dbReference>
<evidence type="ECO:0000259" key="1">
    <source>
        <dbReference type="PROSITE" id="PS50989"/>
    </source>
</evidence>
<dbReference type="Pfam" id="PF01039">
    <property type="entry name" value="Carboxyl_trans"/>
    <property type="match status" value="1"/>
</dbReference>
<gene>
    <name evidence="2" type="ORF">CJP73_06280</name>
</gene>